<accession>A0A4Z0A6Q3</accession>
<evidence type="ECO:0000313" key="1">
    <source>
        <dbReference type="EMBL" id="TFY82736.1"/>
    </source>
</evidence>
<protein>
    <submittedName>
        <fullName evidence="1">Uncharacterized protein</fullName>
    </submittedName>
</protein>
<dbReference type="Proteomes" id="UP000298061">
    <property type="component" value="Unassembled WGS sequence"/>
</dbReference>
<sequence length="318" mass="36221">MASVDLIQGSSPLERLPHEILERVAGFAALPFAADDPHPPVLLPLLLTSRTLYARLCPHNNLHLIVNFFHATFDTSALERRFGDHRLTHINLAAECIRRCAVLHRIRKASTGAWKEPTYPFLQDLWTVYLMLLEDDGYNSALLNCYAGAVEWLWITIRAHLRLQSAAAANRADGSPESFEPMWYGHGKGEMEHTGLTLWSLWYLIGHAREPLPFTHPLLVDLDRFAIFGIQYPALYFPPTHWQLPVFFCDSRHLPDHTPSRNAPDLHHPLLTFEVLMAQHAESVDAPPTYPVTLTTPPARRLPFQYFPHPDDSAPTRR</sequence>
<proteinExistence type="predicted"/>
<dbReference type="AlphaFoldDB" id="A0A4Z0A6Q3"/>
<comment type="caution">
    <text evidence="1">The sequence shown here is derived from an EMBL/GenBank/DDBJ whole genome shotgun (WGS) entry which is preliminary data.</text>
</comment>
<evidence type="ECO:0000313" key="2">
    <source>
        <dbReference type="Proteomes" id="UP000298061"/>
    </source>
</evidence>
<feature type="non-terminal residue" evidence="1">
    <location>
        <position position="318"/>
    </location>
</feature>
<organism evidence="1 2">
    <name type="scientific">Hericium alpestre</name>
    <dbReference type="NCBI Taxonomy" id="135208"/>
    <lineage>
        <taxon>Eukaryota</taxon>
        <taxon>Fungi</taxon>
        <taxon>Dikarya</taxon>
        <taxon>Basidiomycota</taxon>
        <taxon>Agaricomycotina</taxon>
        <taxon>Agaricomycetes</taxon>
        <taxon>Russulales</taxon>
        <taxon>Hericiaceae</taxon>
        <taxon>Hericium</taxon>
    </lineage>
</organism>
<dbReference type="OrthoDB" id="434783at2759"/>
<gene>
    <name evidence="1" type="ORF">EWM64_g1265</name>
</gene>
<dbReference type="EMBL" id="SFCI01000082">
    <property type="protein sequence ID" value="TFY82736.1"/>
    <property type="molecule type" value="Genomic_DNA"/>
</dbReference>
<name>A0A4Z0A6Q3_9AGAM</name>
<keyword evidence="2" id="KW-1185">Reference proteome</keyword>
<reference evidence="1 2" key="1">
    <citation type="submission" date="2019-02" db="EMBL/GenBank/DDBJ databases">
        <title>Genome sequencing of the rare red list fungi Hericium alpestre (H. flagellum).</title>
        <authorList>
            <person name="Buettner E."/>
            <person name="Kellner H."/>
        </authorList>
    </citation>
    <scope>NUCLEOTIDE SEQUENCE [LARGE SCALE GENOMIC DNA]</scope>
    <source>
        <strain evidence="1 2">DSM 108284</strain>
    </source>
</reference>